<keyword evidence="3 5" id="KW-0479">Metal-binding</keyword>
<dbReference type="PANTHER" id="PTHR24305">
    <property type="entry name" value="CYTOCHROME P450"/>
    <property type="match status" value="1"/>
</dbReference>
<evidence type="ECO:0000256" key="5">
    <source>
        <dbReference type="RuleBase" id="RU000461"/>
    </source>
</evidence>
<keyword evidence="6" id="KW-0472">Membrane</keyword>
<dbReference type="Proteomes" id="UP001562354">
    <property type="component" value="Unassembled WGS sequence"/>
</dbReference>
<evidence type="ECO:0000256" key="6">
    <source>
        <dbReference type="SAM" id="Phobius"/>
    </source>
</evidence>
<keyword evidence="6" id="KW-1133">Transmembrane helix</keyword>
<dbReference type="PANTHER" id="PTHR24305:SF166">
    <property type="entry name" value="CYTOCHROME P450 12A4, MITOCHONDRIAL-RELATED"/>
    <property type="match status" value="1"/>
</dbReference>
<dbReference type="RefSeq" id="XP_069201163.1">
    <property type="nucleotide sequence ID" value="XM_069348115.1"/>
</dbReference>
<dbReference type="Pfam" id="PF00067">
    <property type="entry name" value="p450"/>
    <property type="match status" value="1"/>
</dbReference>
<evidence type="ECO:0008006" key="9">
    <source>
        <dbReference type="Google" id="ProtNLM"/>
    </source>
</evidence>
<keyword evidence="5" id="KW-0503">Monooxygenase</keyword>
<dbReference type="GeneID" id="95977508"/>
<keyword evidence="5" id="KW-0349">Heme</keyword>
<keyword evidence="6" id="KW-0812">Transmembrane</keyword>
<dbReference type="Gene3D" id="1.10.630.10">
    <property type="entry name" value="Cytochrome P450"/>
    <property type="match status" value="1"/>
</dbReference>
<dbReference type="CDD" id="cd11069">
    <property type="entry name" value="CYP_FUM15-like"/>
    <property type="match status" value="1"/>
</dbReference>
<organism evidence="7 8">
    <name type="scientific">Neodothiora populina</name>
    <dbReference type="NCBI Taxonomy" id="2781224"/>
    <lineage>
        <taxon>Eukaryota</taxon>
        <taxon>Fungi</taxon>
        <taxon>Dikarya</taxon>
        <taxon>Ascomycota</taxon>
        <taxon>Pezizomycotina</taxon>
        <taxon>Dothideomycetes</taxon>
        <taxon>Dothideomycetidae</taxon>
        <taxon>Dothideales</taxon>
        <taxon>Dothioraceae</taxon>
        <taxon>Neodothiora</taxon>
    </lineage>
</organism>
<evidence type="ECO:0000256" key="3">
    <source>
        <dbReference type="ARBA" id="ARBA00022723"/>
    </source>
</evidence>
<reference evidence="7 8" key="1">
    <citation type="submission" date="2024-07" db="EMBL/GenBank/DDBJ databases">
        <title>Draft sequence of the Neodothiora populina.</title>
        <authorList>
            <person name="Drown D.D."/>
            <person name="Schuette U.S."/>
            <person name="Buechlein A.B."/>
            <person name="Rusch D.R."/>
            <person name="Winton L.W."/>
            <person name="Adams G.A."/>
        </authorList>
    </citation>
    <scope>NUCLEOTIDE SEQUENCE [LARGE SCALE GENOMIC DNA]</scope>
    <source>
        <strain evidence="7 8">CPC 39397</strain>
    </source>
</reference>
<evidence type="ECO:0000313" key="8">
    <source>
        <dbReference type="Proteomes" id="UP001562354"/>
    </source>
</evidence>
<feature type="transmembrane region" description="Helical" evidence="6">
    <location>
        <begin position="31"/>
        <end position="53"/>
    </location>
</feature>
<keyword evidence="5" id="KW-0560">Oxidoreductase</keyword>
<dbReference type="InterPro" id="IPR017972">
    <property type="entry name" value="Cyt_P450_CS"/>
</dbReference>
<dbReference type="SUPFAM" id="SSF48264">
    <property type="entry name" value="Cytochrome P450"/>
    <property type="match status" value="1"/>
</dbReference>
<dbReference type="PROSITE" id="PS00086">
    <property type="entry name" value="CYTOCHROME_P450"/>
    <property type="match status" value="1"/>
</dbReference>
<dbReference type="PRINTS" id="PR00385">
    <property type="entry name" value="P450"/>
</dbReference>
<dbReference type="InterPro" id="IPR002401">
    <property type="entry name" value="Cyt_P450_E_grp-I"/>
</dbReference>
<comment type="caution">
    <text evidence="7">The sequence shown here is derived from an EMBL/GenBank/DDBJ whole genome shotgun (WGS) entry which is preliminary data.</text>
</comment>
<evidence type="ECO:0000256" key="1">
    <source>
        <dbReference type="ARBA" id="ARBA00001971"/>
    </source>
</evidence>
<dbReference type="InterPro" id="IPR036396">
    <property type="entry name" value="Cyt_P450_sf"/>
</dbReference>
<gene>
    <name evidence="7" type="ORF">AAFC00_003808</name>
</gene>
<evidence type="ECO:0000313" key="7">
    <source>
        <dbReference type="EMBL" id="KAL1304889.1"/>
    </source>
</evidence>
<evidence type="ECO:0000256" key="2">
    <source>
        <dbReference type="ARBA" id="ARBA00010617"/>
    </source>
</evidence>
<comment type="similarity">
    <text evidence="2 5">Belongs to the cytochrome P450 family.</text>
</comment>
<keyword evidence="4 5" id="KW-0408">Iron</keyword>
<sequence>MLRSTVLLAVSGTFLEQTTRFESIISLAGSFLVWFLVTLIVQLPIILTWKLLVYPLYLSPFLKLPQAPQPRSWERFLREPTADDCLNWMQTIPNDGMIRYLGLLNTERILLTSPQGIAECLQTNPYNYVKSKGIRRILLWLLGDGLVVSEGSEHKYQRKYMMTAFNFRRIKDLYPLFWHKASEFCQTLDDHVRKASKNTEVSVATVEITQWNSRASLDIICAAGFGEDSNAIQNPDSEFYRNYRLAFIPSEGAKKVRLLALLFPIWVLRRLPMQRIQDIHAAEGAVKEQIQKLLAENRRALGKSDAKEKLDMISGALRTGAFTDENLLDQSMTLFAAGHETASSSLGFAIYLLAKNPDVQRRLREEVRSRLPSPSEHATMTPEVLDSLTYLHAVCQESLRLYNPIPILHRTAVVDTTLLGMKIPKGTDIRIPSWALSKSEHLWGSTALRFRPERWLEGSKEQASKGGAESQYGFMAFSYGARSCIGAAFAKAEIAALLAAVIGRFNVELADMREDEELLVEHGVVVRIERGLNVRLTPIPGW</sequence>
<accession>A0ABR3PFJ8</accession>
<comment type="cofactor">
    <cofactor evidence="1">
        <name>heme</name>
        <dbReference type="ChEBI" id="CHEBI:30413"/>
    </cofactor>
</comment>
<protein>
    <recommendedName>
        <fullName evidence="9">Cytochrome P450</fullName>
    </recommendedName>
</protein>
<dbReference type="InterPro" id="IPR050121">
    <property type="entry name" value="Cytochrome_P450_monoxygenase"/>
</dbReference>
<name>A0ABR3PFJ8_9PEZI</name>
<proteinExistence type="inferred from homology"/>
<dbReference type="PRINTS" id="PR00463">
    <property type="entry name" value="EP450I"/>
</dbReference>
<evidence type="ECO:0000256" key="4">
    <source>
        <dbReference type="ARBA" id="ARBA00023004"/>
    </source>
</evidence>
<dbReference type="InterPro" id="IPR001128">
    <property type="entry name" value="Cyt_P450"/>
</dbReference>
<dbReference type="EMBL" id="JBFMKM010000008">
    <property type="protein sequence ID" value="KAL1304889.1"/>
    <property type="molecule type" value="Genomic_DNA"/>
</dbReference>
<keyword evidence="8" id="KW-1185">Reference proteome</keyword>